<dbReference type="GO" id="GO:0003824">
    <property type="term" value="F:catalytic activity"/>
    <property type="evidence" value="ECO:0007669"/>
    <property type="project" value="InterPro"/>
</dbReference>
<dbReference type="InterPro" id="IPR005135">
    <property type="entry name" value="Endo/exonuclease/phosphatase"/>
</dbReference>
<dbReference type="Pfam" id="PF03372">
    <property type="entry name" value="Exo_endo_phos"/>
    <property type="match status" value="1"/>
</dbReference>
<dbReference type="CDD" id="cd09076">
    <property type="entry name" value="L1-EN"/>
    <property type="match status" value="1"/>
</dbReference>
<dbReference type="InterPro" id="IPR036691">
    <property type="entry name" value="Endo/exonu/phosph_ase_sf"/>
</dbReference>
<feature type="non-terminal residue" evidence="2">
    <location>
        <position position="1"/>
    </location>
</feature>
<dbReference type="Gene3D" id="3.60.10.10">
    <property type="entry name" value="Endonuclease/exonuclease/phosphatase"/>
    <property type="match status" value="1"/>
</dbReference>
<evidence type="ECO:0000313" key="2">
    <source>
        <dbReference type="EMBL" id="KAG2460172.1"/>
    </source>
</evidence>
<name>A0A8X7X4T0_POLSE</name>
<dbReference type="Proteomes" id="UP000886611">
    <property type="component" value="Unassembled WGS sequence"/>
</dbReference>
<dbReference type="PANTHER" id="PTHR23227">
    <property type="entry name" value="BUCENTAUR RELATED"/>
    <property type="match status" value="1"/>
</dbReference>
<dbReference type="PANTHER" id="PTHR23227:SF83">
    <property type="entry name" value="ENDONUCLEASE_EXONUCLEASE_PHOSPHATASE DOMAIN-CONTAINING PROTEIN"/>
    <property type="match status" value="1"/>
</dbReference>
<keyword evidence="3" id="KW-1185">Reference proteome</keyword>
<evidence type="ECO:0000259" key="1">
    <source>
        <dbReference type="Pfam" id="PF03372"/>
    </source>
</evidence>
<organism evidence="2 3">
    <name type="scientific">Polypterus senegalus</name>
    <name type="common">Senegal bichir</name>
    <dbReference type="NCBI Taxonomy" id="55291"/>
    <lineage>
        <taxon>Eukaryota</taxon>
        <taxon>Metazoa</taxon>
        <taxon>Chordata</taxon>
        <taxon>Craniata</taxon>
        <taxon>Vertebrata</taxon>
        <taxon>Euteleostomi</taxon>
        <taxon>Actinopterygii</taxon>
        <taxon>Polypteriformes</taxon>
        <taxon>Polypteridae</taxon>
        <taxon>Polypterus</taxon>
    </lineage>
</organism>
<dbReference type="InterPro" id="IPR027124">
    <property type="entry name" value="Swc5/CFDP1/2"/>
</dbReference>
<protein>
    <submittedName>
        <fullName evidence="2">CFDP2 protein</fullName>
    </submittedName>
</protein>
<sequence length="194" mass="22395">MTGKGRELANMMERRKVDILCVQETKWKGSKARWIRGGFKLFYHGVNRRRNGIGVILKKQYVKSVLEVKRVSDRVMIVKLEIGGVMMNVVSAYAPQVGRAMAEKEDFWSKLDEVMNSVPKGQKMVIGADFNGHVGEGNSRDEEVMGRYCVKERNEGGQMIVDFAKRMDMAVVNMYFKKREEHRVTYRLHPMEKS</sequence>
<feature type="non-terminal residue" evidence="2">
    <location>
        <position position="194"/>
    </location>
</feature>
<feature type="domain" description="Endonuclease/exonuclease/phosphatase" evidence="1">
    <location>
        <begin position="6"/>
        <end position="141"/>
    </location>
</feature>
<comment type="caution">
    <text evidence="2">The sequence shown here is derived from an EMBL/GenBank/DDBJ whole genome shotgun (WGS) entry which is preliminary data.</text>
</comment>
<gene>
    <name evidence="2" type="primary">Cfdp2_12</name>
    <name evidence="2" type="ORF">GTO96_0021491</name>
</gene>
<dbReference type="EMBL" id="JAATIS010005064">
    <property type="protein sequence ID" value="KAG2460172.1"/>
    <property type="molecule type" value="Genomic_DNA"/>
</dbReference>
<accession>A0A8X7X4T0</accession>
<reference evidence="2 3" key="1">
    <citation type="journal article" date="2021" name="Cell">
        <title>Tracing the genetic footprints of vertebrate landing in non-teleost ray-finned fishes.</title>
        <authorList>
            <person name="Bi X."/>
            <person name="Wang K."/>
            <person name="Yang L."/>
            <person name="Pan H."/>
            <person name="Jiang H."/>
            <person name="Wei Q."/>
            <person name="Fang M."/>
            <person name="Yu H."/>
            <person name="Zhu C."/>
            <person name="Cai Y."/>
            <person name="He Y."/>
            <person name="Gan X."/>
            <person name="Zeng H."/>
            <person name="Yu D."/>
            <person name="Zhu Y."/>
            <person name="Jiang H."/>
            <person name="Qiu Q."/>
            <person name="Yang H."/>
            <person name="Zhang Y.E."/>
            <person name="Wang W."/>
            <person name="Zhu M."/>
            <person name="He S."/>
            <person name="Zhang G."/>
        </authorList>
    </citation>
    <scope>NUCLEOTIDE SEQUENCE [LARGE SCALE GENOMIC DNA]</scope>
    <source>
        <strain evidence="2">Bchr_013</strain>
    </source>
</reference>
<evidence type="ECO:0000313" key="3">
    <source>
        <dbReference type="Proteomes" id="UP000886611"/>
    </source>
</evidence>
<dbReference type="AlphaFoldDB" id="A0A8X7X4T0"/>
<dbReference type="SUPFAM" id="SSF56219">
    <property type="entry name" value="DNase I-like"/>
    <property type="match status" value="1"/>
</dbReference>
<proteinExistence type="predicted"/>